<dbReference type="STRING" id="999422.HMPREF9944_00961"/>
<dbReference type="Pfam" id="PF13304">
    <property type="entry name" value="AAA_21"/>
    <property type="match status" value="1"/>
</dbReference>
<dbReference type="OrthoDB" id="9805802at2"/>
<dbReference type="GO" id="GO:0016887">
    <property type="term" value="F:ATP hydrolysis activity"/>
    <property type="evidence" value="ECO:0007669"/>
    <property type="project" value="InterPro"/>
</dbReference>
<reference evidence="2 3" key="1">
    <citation type="submission" date="2011-12" db="EMBL/GenBank/DDBJ databases">
        <title>The Genome Sequence of Prevotella maculosa OT 289.</title>
        <authorList>
            <consortium name="The Broad Institute Genome Sequencing Platform"/>
            <person name="Earl A."/>
            <person name="Ward D."/>
            <person name="Feldgarden M."/>
            <person name="Gevers D."/>
            <person name="Izard J."/>
            <person name="Blanton J.M."/>
            <person name="Mathney J."/>
            <person name="Tanner A.C."/>
            <person name="Dewhirst F.E."/>
            <person name="Young S.K."/>
            <person name="Zeng Q."/>
            <person name="Gargeya S."/>
            <person name="Fitzgerald M."/>
            <person name="Haas B."/>
            <person name="Abouelleil A."/>
            <person name="Alvarado L."/>
            <person name="Arachchi H.M."/>
            <person name="Berlin A."/>
            <person name="Chapman S.B."/>
            <person name="Gearin G."/>
            <person name="Goldberg J."/>
            <person name="Griggs A."/>
            <person name="Gujja S."/>
            <person name="Hansen M."/>
            <person name="Heiman D."/>
            <person name="Howarth C."/>
            <person name="Larimer J."/>
            <person name="Lui A."/>
            <person name="MacDonald P.J.P."/>
            <person name="McCowen C."/>
            <person name="Montmayeur A."/>
            <person name="Murphy C."/>
            <person name="Neiman D."/>
            <person name="Pearson M."/>
            <person name="Priest M."/>
            <person name="Roberts A."/>
            <person name="Saif S."/>
            <person name="Shea T."/>
            <person name="Sisk P."/>
            <person name="Stolte C."/>
            <person name="Sykes S."/>
            <person name="Wortman J."/>
            <person name="Nusbaum C."/>
            <person name="Birren B."/>
        </authorList>
    </citation>
    <scope>NUCLEOTIDE SEQUENCE [LARGE SCALE GENOMIC DNA]</scope>
    <source>
        <strain evidence="2 3">OT 289</strain>
    </source>
</reference>
<protein>
    <recommendedName>
        <fullName evidence="1">AAA+ ATPase domain-containing protein</fullName>
    </recommendedName>
</protein>
<dbReference type="Proteomes" id="UP000003167">
    <property type="component" value="Unassembled WGS sequence"/>
</dbReference>
<comment type="caution">
    <text evidence="2">The sequence shown here is derived from an EMBL/GenBank/DDBJ whole genome shotgun (WGS) entry which is preliminary data.</text>
</comment>
<dbReference type="PANTHER" id="PTHR43581:SF2">
    <property type="entry name" value="EXCINUCLEASE ATPASE SUBUNIT"/>
    <property type="match status" value="1"/>
</dbReference>
<accession>H1HLB7</accession>
<keyword evidence="3" id="KW-1185">Reference proteome</keyword>
<feature type="domain" description="AAA+ ATPase" evidence="1">
    <location>
        <begin position="347"/>
        <end position="585"/>
    </location>
</feature>
<dbReference type="GO" id="GO:0005524">
    <property type="term" value="F:ATP binding"/>
    <property type="evidence" value="ECO:0007669"/>
    <property type="project" value="InterPro"/>
</dbReference>
<proteinExistence type="predicted"/>
<dbReference type="InterPro" id="IPR051396">
    <property type="entry name" value="Bact_Antivir_Def_Nuclease"/>
</dbReference>
<dbReference type="InterPro" id="IPR041427">
    <property type="entry name" value="AbiJ-NTD3"/>
</dbReference>
<dbReference type="Pfam" id="PF18860">
    <property type="entry name" value="AbiJ_NTD3"/>
    <property type="match status" value="1"/>
</dbReference>
<name>H1HLB7_9BACT</name>
<sequence length="665" mass="77712">MMTYEIKKQVYELTKEHILEPSRFNSNDLMPVISSIWNVYNLKNTEDKRYNNLDDEIDKHFFMNDDWDEDKLFIGKLHLLDDDHIFLTFIEKLLNLYVSSPLYNAYKEAIRPILSNIGIHISEITYDNGQMNVHIHVGDKGQANRTEDRSLRFYICKSKITNAVMFYETNIEWPDDTNCFVLTFNAEWNDNFSYKTRYNLYYVCDSIQNHIGEVKIIKRGSDNTSDVLPSSFYSLDSDFCSLGQSDNYYYNFSKFFKEQAYVYLAELCDVALYSRLQKEFEKEPSFISSLIRYNDAERALRLGRYIVYGRDISNAFSFQYEFIPPYNKQKDNLVVFDFNFTKDIEYYRRAIALIGENGVGKSSLMKKMVKEIVTNKNENFRGLNPLFSCVMAITYSPFDDYPLSDSLKGKTIDYEYCGLVDHLEEENNRIIKKDLLTKDKQIKIFIKNVHVILERKEHLISTWIENVLKVINQETLEKAINFKESILNYTLNDNGLEEMFEKASSGESIFLSVISSILAKIRYDSILFLDEPEQHLHPAGITVLISSIMGILERYNSFAVISTHSPFIIREISSSNVKILHRKNERLYSSPIGIESFGEEVSAISNFVFEDLDREKRYEEIIDKLSAMHNYDFGKIIETLQNNGKSLGLNTLLKINSIIRKNKEQ</sequence>
<dbReference type="InterPro" id="IPR003593">
    <property type="entry name" value="AAA+_ATPase"/>
</dbReference>
<dbReference type="Gene3D" id="3.40.50.300">
    <property type="entry name" value="P-loop containing nucleotide triphosphate hydrolases"/>
    <property type="match status" value="1"/>
</dbReference>
<dbReference type="SMART" id="SM00382">
    <property type="entry name" value="AAA"/>
    <property type="match status" value="1"/>
</dbReference>
<evidence type="ECO:0000313" key="3">
    <source>
        <dbReference type="Proteomes" id="UP000003167"/>
    </source>
</evidence>
<gene>
    <name evidence="2" type="ORF">HMPREF9944_00961</name>
</gene>
<evidence type="ECO:0000259" key="1">
    <source>
        <dbReference type="SMART" id="SM00382"/>
    </source>
</evidence>
<dbReference type="PANTHER" id="PTHR43581">
    <property type="entry name" value="ATP/GTP PHOSPHATASE"/>
    <property type="match status" value="1"/>
</dbReference>
<organism evidence="2 3">
    <name type="scientific">Segatella maculosa OT 289</name>
    <dbReference type="NCBI Taxonomy" id="999422"/>
    <lineage>
        <taxon>Bacteria</taxon>
        <taxon>Pseudomonadati</taxon>
        <taxon>Bacteroidota</taxon>
        <taxon>Bacteroidia</taxon>
        <taxon>Bacteroidales</taxon>
        <taxon>Prevotellaceae</taxon>
        <taxon>Segatella</taxon>
    </lineage>
</organism>
<dbReference type="SUPFAM" id="SSF52540">
    <property type="entry name" value="P-loop containing nucleoside triphosphate hydrolases"/>
    <property type="match status" value="1"/>
</dbReference>
<dbReference type="PATRIC" id="fig|999422.3.peg.989"/>
<dbReference type="HOGENOM" id="CLU_028965_1_0_10"/>
<dbReference type="AlphaFoldDB" id="H1HLB7"/>
<dbReference type="EMBL" id="AGEK01000018">
    <property type="protein sequence ID" value="EHO72249.1"/>
    <property type="molecule type" value="Genomic_DNA"/>
</dbReference>
<dbReference type="InterPro" id="IPR027417">
    <property type="entry name" value="P-loop_NTPase"/>
</dbReference>
<dbReference type="InterPro" id="IPR003959">
    <property type="entry name" value="ATPase_AAA_core"/>
</dbReference>
<evidence type="ECO:0000313" key="2">
    <source>
        <dbReference type="EMBL" id="EHO72249.1"/>
    </source>
</evidence>